<sequence length="204" mass="23591">MDIGKRFDKVAKEYDTQDKLERSKQFVKNLLENIPINREFKVMDIGAGTGTVDILLSPYVKEIVAFDLSEGMLDVFREKVKKEGIKNIRILKKDLFSEGFEEKDFDLVITSMTFHHLDNPAQALNQIKEYLKAGGYVAVIDLYKEDGTFHSDNTDVKHFGFDEREVESWLKKTGMEKIFYGIIHSIKKSGRDYPVFLIIAIKNR</sequence>
<dbReference type="Gene3D" id="3.40.50.150">
    <property type="entry name" value="Vaccinia Virus protein VP39"/>
    <property type="match status" value="1"/>
</dbReference>
<dbReference type="GO" id="GO:0032259">
    <property type="term" value="P:methylation"/>
    <property type="evidence" value="ECO:0007669"/>
    <property type="project" value="UniProtKB-KW"/>
</dbReference>
<dbReference type="EMBL" id="JAACYA010000001">
    <property type="protein sequence ID" value="MBK3331740.1"/>
    <property type="molecule type" value="Genomic_DNA"/>
</dbReference>
<dbReference type="SUPFAM" id="SSF53335">
    <property type="entry name" value="S-adenosyl-L-methionine-dependent methyltransferases"/>
    <property type="match status" value="1"/>
</dbReference>
<evidence type="ECO:0000259" key="2">
    <source>
        <dbReference type="Pfam" id="PF08241"/>
    </source>
</evidence>
<keyword evidence="4" id="KW-1185">Reference proteome</keyword>
<proteinExistence type="predicted"/>
<dbReference type="RefSeq" id="WP_200673146.1">
    <property type="nucleotide sequence ID" value="NZ_JAACYA010000001.1"/>
</dbReference>
<dbReference type="PANTHER" id="PTHR43861:SF3">
    <property type="entry name" value="PUTATIVE (AFU_ORTHOLOGUE AFUA_2G14390)-RELATED"/>
    <property type="match status" value="1"/>
</dbReference>
<feature type="domain" description="Methyltransferase type 11" evidence="2">
    <location>
        <begin position="44"/>
        <end position="138"/>
    </location>
</feature>
<name>A0ABS1GFP7_9AQUI</name>
<protein>
    <submittedName>
        <fullName evidence="3">Class I SAM-dependent methyltransferase</fullName>
    </submittedName>
</protein>
<dbReference type="InterPro" id="IPR013216">
    <property type="entry name" value="Methyltransf_11"/>
</dbReference>
<evidence type="ECO:0000313" key="3">
    <source>
        <dbReference type="EMBL" id="MBK3331740.1"/>
    </source>
</evidence>
<accession>A0ABS1GFP7</accession>
<organism evidence="3 4">
    <name type="scientific">Persephonella atlantica</name>
    <dbReference type="NCBI Taxonomy" id="2699429"/>
    <lineage>
        <taxon>Bacteria</taxon>
        <taxon>Pseudomonadati</taxon>
        <taxon>Aquificota</taxon>
        <taxon>Aquificia</taxon>
        <taxon>Aquificales</taxon>
        <taxon>Hydrogenothermaceae</taxon>
        <taxon>Persephonella</taxon>
    </lineage>
</organism>
<dbReference type="Pfam" id="PF08241">
    <property type="entry name" value="Methyltransf_11"/>
    <property type="match status" value="1"/>
</dbReference>
<evidence type="ECO:0000256" key="1">
    <source>
        <dbReference type="ARBA" id="ARBA00022679"/>
    </source>
</evidence>
<dbReference type="InterPro" id="IPR029063">
    <property type="entry name" value="SAM-dependent_MTases_sf"/>
</dbReference>
<gene>
    <name evidence="3" type="ORF">GWK41_01510</name>
</gene>
<evidence type="ECO:0000313" key="4">
    <source>
        <dbReference type="Proteomes" id="UP000772812"/>
    </source>
</evidence>
<dbReference type="GO" id="GO:0008168">
    <property type="term" value="F:methyltransferase activity"/>
    <property type="evidence" value="ECO:0007669"/>
    <property type="project" value="UniProtKB-KW"/>
</dbReference>
<keyword evidence="3" id="KW-0489">Methyltransferase</keyword>
<dbReference type="PANTHER" id="PTHR43861">
    <property type="entry name" value="TRANS-ACONITATE 2-METHYLTRANSFERASE-RELATED"/>
    <property type="match status" value="1"/>
</dbReference>
<reference evidence="3 4" key="1">
    <citation type="journal article" date="2021" name="Syst. Appl. Microbiol.">
        <title>Persephonella atlantica sp. nov.: How to adapt to physico-chemical gradients in high temperature hydrothermal habitats.</title>
        <authorList>
            <person name="Francois D.X."/>
            <person name="Godfroy A."/>
            <person name="Mathien C."/>
            <person name="Aube J."/>
            <person name="Cathalot C."/>
            <person name="Lesongeur F."/>
            <person name="L'Haridon S."/>
            <person name="Philippon X."/>
            <person name="Roussel E.G."/>
        </authorList>
    </citation>
    <scope>NUCLEOTIDE SEQUENCE [LARGE SCALE GENOMIC DNA]</scope>
    <source>
        <strain evidence="3 4">MO1340</strain>
    </source>
</reference>
<keyword evidence="1" id="KW-0808">Transferase</keyword>
<dbReference type="CDD" id="cd02440">
    <property type="entry name" value="AdoMet_MTases"/>
    <property type="match status" value="1"/>
</dbReference>
<dbReference type="Proteomes" id="UP000772812">
    <property type="component" value="Unassembled WGS sequence"/>
</dbReference>
<comment type="caution">
    <text evidence="3">The sequence shown here is derived from an EMBL/GenBank/DDBJ whole genome shotgun (WGS) entry which is preliminary data.</text>
</comment>